<feature type="region of interest" description="Disordered" evidence="4">
    <location>
        <begin position="131"/>
        <end position="158"/>
    </location>
</feature>
<keyword evidence="3" id="KW-0117">Actin capping</keyword>
<dbReference type="PANTHER" id="PTHR10653">
    <property type="entry name" value="F-ACTIN-CAPPING PROTEIN SUBUNIT ALPHA"/>
    <property type="match status" value="1"/>
</dbReference>
<comment type="function">
    <text evidence="3">F-actin-capping proteins bind in a Ca(2+)-independent manner to the fast growing ends of actin filaments (barbed end) thereby blocking the exchange of subunits at these ends. Unlike other capping proteins (such as gelsolin and severin), these proteins do not sever actin filaments.</text>
</comment>
<dbReference type="GO" id="GO:0051016">
    <property type="term" value="P:barbed-end actin filament capping"/>
    <property type="evidence" value="ECO:0007669"/>
    <property type="project" value="UniProtKB-UniRule"/>
</dbReference>
<dbReference type="PRINTS" id="PR00191">
    <property type="entry name" value="FACTINCAPA"/>
</dbReference>
<keyword evidence="6" id="KW-1185">Reference proteome</keyword>
<dbReference type="PANTHER" id="PTHR10653:SF2">
    <property type="entry name" value="F-ACTIN-CAPPING PROTEIN SUBUNIT ALPHA-2"/>
    <property type="match status" value="1"/>
</dbReference>
<dbReference type="GO" id="GO:0051015">
    <property type="term" value="F:actin filament binding"/>
    <property type="evidence" value="ECO:0007669"/>
    <property type="project" value="TreeGrafter"/>
</dbReference>
<feature type="region of interest" description="Disordered" evidence="4">
    <location>
        <begin position="171"/>
        <end position="190"/>
    </location>
</feature>
<comment type="subunit">
    <text evidence="3">Heterodimer of an alpha and a beta subunit.</text>
</comment>
<dbReference type="GO" id="GO:0008290">
    <property type="term" value="C:F-actin capping protein complex"/>
    <property type="evidence" value="ECO:0007669"/>
    <property type="project" value="UniProtKB-UniRule"/>
</dbReference>
<dbReference type="InterPro" id="IPR002189">
    <property type="entry name" value="CapZ_alpha"/>
</dbReference>
<evidence type="ECO:0000256" key="2">
    <source>
        <dbReference type="ARBA" id="ARBA00023203"/>
    </source>
</evidence>
<dbReference type="InterPro" id="IPR042276">
    <property type="entry name" value="CapZ_alpha/beta_2"/>
</dbReference>
<dbReference type="Ensembl" id="ENSCMUT00000024094.2">
    <property type="protein sequence ID" value="ENSCMUP00000022460.2"/>
    <property type="gene ID" value="ENSCMUG00000013797.2"/>
</dbReference>
<name>A0A8C3EMI8_CORMO</name>
<protein>
    <recommendedName>
        <fullName evidence="3">F-actin-capping protein subunit alpha</fullName>
    </recommendedName>
</protein>
<dbReference type="PROSITE" id="PS00748">
    <property type="entry name" value="F_ACTIN_CAPPING_A_1"/>
    <property type="match status" value="1"/>
</dbReference>
<accession>A0A8C3EMI8</accession>
<dbReference type="AlphaFoldDB" id="A0A8C3EMI8"/>
<evidence type="ECO:0000256" key="3">
    <source>
        <dbReference type="RuleBase" id="RU365077"/>
    </source>
</evidence>
<accession>A0A8U7N089</accession>
<evidence type="ECO:0000256" key="4">
    <source>
        <dbReference type="SAM" id="MobiDB-lite"/>
    </source>
</evidence>
<dbReference type="SUPFAM" id="SSF90096">
    <property type="entry name" value="Subunits of heterodimeric actin filament capping protein Capz"/>
    <property type="match status" value="1"/>
</dbReference>
<dbReference type="Gene3D" id="3.90.1150.210">
    <property type="entry name" value="F-actin capping protein, beta subunit"/>
    <property type="match status" value="1"/>
</dbReference>
<reference evidence="5" key="3">
    <citation type="submission" date="2025-09" db="UniProtKB">
        <authorList>
            <consortium name="Ensembl"/>
        </authorList>
    </citation>
    <scope>IDENTIFICATION</scope>
</reference>
<dbReference type="PROSITE" id="PS00749">
    <property type="entry name" value="F_ACTIN_CAPPING_A_2"/>
    <property type="match status" value="1"/>
</dbReference>
<reference evidence="5" key="2">
    <citation type="submission" date="2025-08" db="UniProtKB">
        <authorList>
            <consortium name="Ensembl"/>
        </authorList>
    </citation>
    <scope>IDENTIFICATION</scope>
</reference>
<dbReference type="InterPro" id="IPR017865">
    <property type="entry name" value="F-actin_cap_asu_CS"/>
</dbReference>
<evidence type="ECO:0000256" key="1">
    <source>
        <dbReference type="ARBA" id="ARBA00010479"/>
    </source>
</evidence>
<sequence>MISEVSSNITDFVIFTSGCPHLQLLLKPFQDPPFSLPHMPLHSGMPLSHSQHAVPLRDAPFSIPTTPLRSGIPPFPFPTCPSTPGCPLFHSQHDLPLRDPSFSMPNMPFHSGMPPFPFPPRPSAPGCPLFHSHHAPPLRDPPFSIPTTPLRSGIPARRARTHRLRIEGARAPPFLPGRRSGRGRAQPDGKMADLEEQLSDEEKVHYYEDGNVQLVSHKDIQDSLTVSNEAQTAKEFIKIVEAAENEYQTAISENYQTMSDTTFKALRRQLPVTRTKIDWNKILSYKIGKEMQNA</sequence>
<comment type="similarity">
    <text evidence="1 3">Belongs to the F-actin-capping protein alpha subunit family.</text>
</comment>
<reference evidence="6" key="1">
    <citation type="submission" date="2019-10" db="EMBL/GenBank/DDBJ databases">
        <title>Corvus moneduloides (New Caledonian crow) genome, bCorMon1, primary haplotype.</title>
        <authorList>
            <person name="Rutz C."/>
            <person name="Fungtammasan C."/>
            <person name="Mountcastle J."/>
            <person name="Formenti G."/>
            <person name="Chow W."/>
            <person name="Howe K."/>
            <person name="Steele M.P."/>
            <person name="Fernandes J."/>
            <person name="Gilbert M.T.P."/>
            <person name="Fedrigo O."/>
            <person name="Jarvis E.D."/>
            <person name="Gemmell N."/>
        </authorList>
    </citation>
    <scope>NUCLEOTIDE SEQUENCE [LARGE SCALE GENOMIC DNA]</scope>
</reference>
<keyword evidence="2 3" id="KW-0009">Actin-binding</keyword>
<evidence type="ECO:0000313" key="5">
    <source>
        <dbReference type="Ensembl" id="ENSCMUP00000022460.2"/>
    </source>
</evidence>
<organism evidence="5 6">
    <name type="scientific">Corvus moneduloides</name>
    <name type="common">New Caledonian crow</name>
    <dbReference type="NCBI Taxonomy" id="1196302"/>
    <lineage>
        <taxon>Eukaryota</taxon>
        <taxon>Metazoa</taxon>
        <taxon>Chordata</taxon>
        <taxon>Craniata</taxon>
        <taxon>Vertebrata</taxon>
        <taxon>Euteleostomi</taxon>
        <taxon>Archelosauria</taxon>
        <taxon>Archosauria</taxon>
        <taxon>Dinosauria</taxon>
        <taxon>Saurischia</taxon>
        <taxon>Theropoda</taxon>
        <taxon>Coelurosauria</taxon>
        <taxon>Aves</taxon>
        <taxon>Neognathae</taxon>
        <taxon>Neoaves</taxon>
        <taxon>Telluraves</taxon>
        <taxon>Australaves</taxon>
        <taxon>Passeriformes</taxon>
        <taxon>Corvoidea</taxon>
        <taxon>Corvidae</taxon>
        <taxon>Corvus</taxon>
    </lineage>
</organism>
<dbReference type="GO" id="GO:0030863">
    <property type="term" value="C:cortical cytoskeleton"/>
    <property type="evidence" value="ECO:0007669"/>
    <property type="project" value="TreeGrafter"/>
</dbReference>
<evidence type="ECO:0000313" key="6">
    <source>
        <dbReference type="Proteomes" id="UP000694553"/>
    </source>
</evidence>
<dbReference type="Proteomes" id="UP000694553">
    <property type="component" value="Unassembled WGS sequence"/>
</dbReference>
<proteinExistence type="inferred from homology"/>
<dbReference type="GO" id="GO:0030036">
    <property type="term" value="P:actin cytoskeleton organization"/>
    <property type="evidence" value="ECO:0007669"/>
    <property type="project" value="TreeGrafter"/>
</dbReference>
<dbReference type="Pfam" id="PF01267">
    <property type="entry name" value="F-actin_cap_A"/>
    <property type="match status" value="1"/>
</dbReference>
<dbReference type="InterPro" id="IPR037282">
    <property type="entry name" value="CapZ_alpha/beta"/>
</dbReference>